<accession>A0A817UG81</accession>
<evidence type="ECO:0000256" key="1">
    <source>
        <dbReference type="SAM" id="MobiDB-lite"/>
    </source>
</evidence>
<name>A0A817UG81_9BILA</name>
<feature type="region of interest" description="Disordered" evidence="1">
    <location>
        <begin position="44"/>
        <end position="85"/>
    </location>
</feature>
<proteinExistence type="predicted"/>
<dbReference type="Proteomes" id="UP000663833">
    <property type="component" value="Unassembled WGS sequence"/>
</dbReference>
<evidence type="ECO:0000313" key="2">
    <source>
        <dbReference type="EMBL" id="CAF3333000.1"/>
    </source>
</evidence>
<organism evidence="2 3">
    <name type="scientific">Rotaria socialis</name>
    <dbReference type="NCBI Taxonomy" id="392032"/>
    <lineage>
        <taxon>Eukaryota</taxon>
        <taxon>Metazoa</taxon>
        <taxon>Spiralia</taxon>
        <taxon>Gnathifera</taxon>
        <taxon>Rotifera</taxon>
        <taxon>Eurotatoria</taxon>
        <taxon>Bdelloidea</taxon>
        <taxon>Philodinida</taxon>
        <taxon>Philodinidae</taxon>
        <taxon>Rotaria</taxon>
    </lineage>
</organism>
<dbReference type="AlphaFoldDB" id="A0A817UG81"/>
<reference evidence="2" key="1">
    <citation type="submission" date="2021-02" db="EMBL/GenBank/DDBJ databases">
        <authorList>
            <person name="Nowell W R."/>
        </authorList>
    </citation>
    <scope>NUCLEOTIDE SEQUENCE</scope>
</reference>
<sequence>MPSKKSNLIKSCDACLKQKILVGKKYGSDFKDGFIDKRYTQPPYSWNMSVSTSDNKKVNKQSNNKKSTPRKIKINASRKSKSQKR</sequence>
<dbReference type="EMBL" id="CAJNYD010001371">
    <property type="protein sequence ID" value="CAF3333000.1"/>
    <property type="molecule type" value="Genomic_DNA"/>
</dbReference>
<comment type="caution">
    <text evidence="2">The sequence shown here is derived from an EMBL/GenBank/DDBJ whole genome shotgun (WGS) entry which is preliminary data.</text>
</comment>
<feature type="compositionally biased region" description="Basic residues" evidence="1">
    <location>
        <begin position="67"/>
        <end position="85"/>
    </location>
</feature>
<evidence type="ECO:0000313" key="3">
    <source>
        <dbReference type="Proteomes" id="UP000663833"/>
    </source>
</evidence>
<protein>
    <submittedName>
        <fullName evidence="2">Uncharacterized protein</fullName>
    </submittedName>
</protein>
<gene>
    <name evidence="2" type="ORF">LUA448_LOCUS11337</name>
</gene>